<reference evidence="2" key="2">
    <citation type="submission" date="2018-05" db="EMBL/GenBank/DDBJ databases">
        <title>OmerRS3 (Oryza meridionalis Reference Sequence Version 3).</title>
        <authorList>
            <person name="Zhang J."/>
            <person name="Kudrna D."/>
            <person name="Lee S."/>
            <person name="Talag J."/>
            <person name="Welchert J."/>
            <person name="Wing R.A."/>
        </authorList>
    </citation>
    <scope>NUCLEOTIDE SEQUENCE [LARGE SCALE GENOMIC DNA]</scope>
    <source>
        <strain evidence="2">cv. OR44</strain>
    </source>
</reference>
<dbReference type="HOGENOM" id="CLU_2417008_0_0_1"/>
<evidence type="ECO:0000313" key="2">
    <source>
        <dbReference type="EnsemblPlants" id="OMERI07G14750.2"/>
    </source>
</evidence>
<dbReference type="EnsemblPlants" id="OMERI07G14750.2">
    <property type="protein sequence ID" value="OMERI07G14750.2"/>
    <property type="gene ID" value="OMERI07G14750"/>
</dbReference>
<dbReference type="Proteomes" id="UP000008021">
    <property type="component" value="Chromosome 7"/>
</dbReference>
<reference evidence="2" key="1">
    <citation type="submission" date="2015-04" db="UniProtKB">
        <authorList>
            <consortium name="EnsemblPlants"/>
        </authorList>
    </citation>
    <scope>IDENTIFICATION</scope>
</reference>
<sequence>MALGAPKAEDVSRRLFHSGVAGATVTTRGGQSAENVPSTTEGGDRVWRVVGVGGGSGGAMLIPEEPYTGRTEGGGNGRRQRRWPLRNRPAAS</sequence>
<proteinExistence type="predicted"/>
<dbReference type="AlphaFoldDB" id="A0A0E0ECT9"/>
<feature type="compositionally biased region" description="Polar residues" evidence="1">
    <location>
        <begin position="32"/>
        <end position="41"/>
    </location>
</feature>
<accession>A0A0E0ECT9</accession>
<protein>
    <submittedName>
        <fullName evidence="2">Uncharacterized protein</fullName>
    </submittedName>
</protein>
<dbReference type="Gramene" id="OMERI07G14750.2">
    <property type="protein sequence ID" value="OMERI07G14750.2"/>
    <property type="gene ID" value="OMERI07G14750"/>
</dbReference>
<organism evidence="2">
    <name type="scientific">Oryza meridionalis</name>
    <dbReference type="NCBI Taxonomy" id="40149"/>
    <lineage>
        <taxon>Eukaryota</taxon>
        <taxon>Viridiplantae</taxon>
        <taxon>Streptophyta</taxon>
        <taxon>Embryophyta</taxon>
        <taxon>Tracheophyta</taxon>
        <taxon>Spermatophyta</taxon>
        <taxon>Magnoliopsida</taxon>
        <taxon>Liliopsida</taxon>
        <taxon>Poales</taxon>
        <taxon>Poaceae</taxon>
        <taxon>BOP clade</taxon>
        <taxon>Oryzoideae</taxon>
        <taxon>Oryzeae</taxon>
        <taxon>Oryzinae</taxon>
        <taxon>Oryza</taxon>
    </lineage>
</organism>
<feature type="compositionally biased region" description="Low complexity" evidence="1">
    <location>
        <begin position="20"/>
        <end position="30"/>
    </location>
</feature>
<keyword evidence="3" id="KW-1185">Reference proteome</keyword>
<evidence type="ECO:0000313" key="3">
    <source>
        <dbReference type="Proteomes" id="UP000008021"/>
    </source>
</evidence>
<name>A0A0E0ECT9_9ORYZ</name>
<feature type="region of interest" description="Disordered" evidence="1">
    <location>
        <begin position="20"/>
        <end position="92"/>
    </location>
</feature>
<evidence type="ECO:0000256" key="1">
    <source>
        <dbReference type="SAM" id="MobiDB-lite"/>
    </source>
</evidence>